<proteinExistence type="predicted"/>
<evidence type="ECO:0000313" key="2">
    <source>
        <dbReference type="EMBL" id="QLB51677.1"/>
    </source>
</evidence>
<protein>
    <submittedName>
        <fullName evidence="2">DEAD/DEAH box helicase</fullName>
    </submittedName>
</protein>
<gene>
    <name evidence="2" type="ORF">FFV08_02730</name>
</gene>
<dbReference type="PROSITE" id="PS51192">
    <property type="entry name" value="HELICASE_ATP_BIND_1"/>
    <property type="match status" value="1"/>
</dbReference>
<keyword evidence="2" id="KW-0347">Helicase</keyword>
<keyword evidence="2" id="KW-0067">ATP-binding</keyword>
<evidence type="ECO:0000259" key="1">
    <source>
        <dbReference type="PROSITE" id="PS51192"/>
    </source>
</evidence>
<keyword evidence="2" id="KW-0378">Hydrolase</keyword>
<dbReference type="InterPro" id="IPR027417">
    <property type="entry name" value="P-loop_NTPase"/>
</dbReference>
<dbReference type="GO" id="GO:0005524">
    <property type="term" value="F:ATP binding"/>
    <property type="evidence" value="ECO:0007669"/>
    <property type="project" value="InterPro"/>
</dbReference>
<dbReference type="InterPro" id="IPR014001">
    <property type="entry name" value="Helicase_ATP-bd"/>
</dbReference>
<dbReference type="EMBL" id="CP040556">
    <property type="protein sequence ID" value="QLB51677.1"/>
    <property type="molecule type" value="Genomic_DNA"/>
</dbReference>
<evidence type="ECO:0000313" key="3">
    <source>
        <dbReference type="Proteomes" id="UP000509410"/>
    </source>
</evidence>
<reference evidence="2 3" key="1">
    <citation type="submission" date="2019-05" db="EMBL/GenBank/DDBJ databases">
        <title>The organization of the Streptococcus sanguinis genomes.</title>
        <authorList>
            <person name="Wu C.H."/>
            <person name="Chen Y.Y.M."/>
            <person name="Wang H.Y."/>
        </authorList>
    </citation>
    <scope>NUCLEOTIDE SEQUENCE [LARGE SCALE GENOMIC DNA]</scope>
    <source>
        <strain evidence="2 3">CGMH010</strain>
    </source>
</reference>
<dbReference type="GO" id="GO:0004386">
    <property type="term" value="F:helicase activity"/>
    <property type="evidence" value="ECO:0007669"/>
    <property type="project" value="UniProtKB-KW"/>
</dbReference>
<dbReference type="Pfam" id="PF00270">
    <property type="entry name" value="DEAD"/>
    <property type="match status" value="1"/>
</dbReference>
<name>A0A7H8V565_STRSA</name>
<keyword evidence="2" id="KW-0547">Nucleotide-binding</keyword>
<dbReference type="Proteomes" id="UP000509410">
    <property type="component" value="Chromosome"/>
</dbReference>
<dbReference type="SUPFAM" id="SSF52540">
    <property type="entry name" value="P-loop containing nucleoside triphosphate hydrolases"/>
    <property type="match status" value="1"/>
</dbReference>
<dbReference type="GO" id="GO:0003676">
    <property type="term" value="F:nucleic acid binding"/>
    <property type="evidence" value="ECO:0007669"/>
    <property type="project" value="InterPro"/>
</dbReference>
<accession>A0A7H8V565</accession>
<dbReference type="InterPro" id="IPR011545">
    <property type="entry name" value="DEAD/DEAH_box_helicase_dom"/>
</dbReference>
<dbReference type="AlphaFoldDB" id="A0A7H8V565"/>
<dbReference type="SMART" id="SM00487">
    <property type="entry name" value="DEXDc"/>
    <property type="match status" value="1"/>
</dbReference>
<dbReference type="Gene3D" id="3.40.50.300">
    <property type="entry name" value="P-loop containing nucleotide triphosphate hydrolases"/>
    <property type="match status" value="2"/>
</dbReference>
<organism evidence="2 3">
    <name type="scientific">Streptococcus sanguinis</name>
    <dbReference type="NCBI Taxonomy" id="1305"/>
    <lineage>
        <taxon>Bacteria</taxon>
        <taxon>Bacillati</taxon>
        <taxon>Bacillota</taxon>
        <taxon>Bacilli</taxon>
        <taxon>Lactobacillales</taxon>
        <taxon>Streptococcaceae</taxon>
        <taxon>Streptococcus</taxon>
    </lineage>
</organism>
<feature type="domain" description="Helicase ATP-binding" evidence="1">
    <location>
        <begin position="144"/>
        <end position="308"/>
    </location>
</feature>
<sequence>MSNNLEGGKSLLTRIKNNTYVSKHLIDLLYKKPDLSFNEAEFLFSVALLLIEEYQETIDQDKYLLIEYAYLIIAVTCFKTNDFRALYDFSVNYGYYPTARTILESGLIKDEELTINHLISDLEIEKFVDENKVKTYEQNKVFEEILDSNFKQLSFIAPTSYGKSELVFQHIKKNNECNFIAIIVPTKALIDQTFRAAKRNISDRKIIVHDQNYDSEKDARVLAIVTQERGLRLIEEGIVFDLIYIDEAHELLDFNFSNLFSNRSLLLSRFIKLSIMRKPELKIIYLSPSIQNSKNLSLRNQGAIQSYRIEKNLKILKLRYLNRSCEEYIYDLFFNEFIPTAQIVPSSFDYITKVSISFRKNLHFLYRPRMIENYTEKLYSALPEESIPDEIEDLQRELATIIHPKFKLIKYLSKGIVYMHGRMPLLIRNYLLKFIRESDFLRNFVANAVVLAGMNLPIDNLIYISGFKSISDLNNLIGRVNRLNEIFKDGDSLSRLFIPVHFVDIEEYPQYSGTKNSLKTKIEQLRGRHLEDVKNPLLEEYNKTKNAEKVTEIRSLENQVIENYNNPDFFTRLTKAGAQQILNYTADGLQQLENILMKEEKIIGTENLIELILNKIKKVFFDSFLLSNIFLNSSLEVDTNLFNPGNNVKRLRYDATIDYYRRFLEFSFNGLNERIEDLYKYWTEDILGNSSRKDLNYYVYVGRQFGEVAYYETEAHQGQKVYVDLRTHKYDEDYLYNLAVIKIQTDEDFINHEITLLLSTLKEFEIITENQFNYFLYGTFDKKEIEVLRLGISRNIYQSLKANNQIENIGFDEFGNTYANEHLKSYIDKKTGIEKFELEQFFL</sequence>